<organism evidence="2">
    <name type="scientific">Megaviridae environmental sample</name>
    <dbReference type="NCBI Taxonomy" id="1737588"/>
    <lineage>
        <taxon>Viruses</taxon>
        <taxon>Varidnaviria</taxon>
        <taxon>Bamfordvirae</taxon>
        <taxon>Nucleocytoviricota</taxon>
        <taxon>Megaviricetes</taxon>
        <taxon>Imitervirales</taxon>
        <taxon>Mimiviridae</taxon>
        <taxon>environmental samples</taxon>
    </lineage>
</organism>
<dbReference type="InterPro" id="IPR004147">
    <property type="entry name" value="ABC1_dom"/>
</dbReference>
<reference evidence="2" key="1">
    <citation type="journal article" date="2019" name="Philos. Trans. R. Soc. Lond., B, Biol. Sci.">
        <title>Targeted metagenomic recovery of four divergent viruses reveals shared and distinctive characteristics of giant viruses of marine eukaryotes.</title>
        <authorList>
            <person name="Needham D.M."/>
            <person name="Poirier C."/>
            <person name="Hehenberger E."/>
            <person name="Jimenez V."/>
            <person name="Swalwell J.E."/>
            <person name="Santoro A.E."/>
            <person name="Worden A.Z."/>
        </authorList>
    </citation>
    <scope>NUCLEOTIDE SEQUENCE</scope>
    <source>
        <strain evidence="2">OPacV-662</strain>
    </source>
</reference>
<dbReference type="Gene3D" id="1.10.510.10">
    <property type="entry name" value="Transferase(Phosphotransferase) domain 1"/>
    <property type="match status" value="1"/>
</dbReference>
<dbReference type="PANTHER" id="PTHR45890">
    <property type="entry name" value="AARF DOMAIN CONTAINING KINASE 2 (PREDICTED)"/>
    <property type="match status" value="1"/>
</dbReference>
<dbReference type="PANTHER" id="PTHR45890:SF1">
    <property type="entry name" value="AARF DOMAIN CONTAINING KINASE 2"/>
    <property type="match status" value="1"/>
</dbReference>
<dbReference type="InterPro" id="IPR052402">
    <property type="entry name" value="ADCK_kinase"/>
</dbReference>
<protein>
    <submittedName>
        <fullName evidence="2">ABC1 family protein</fullName>
    </submittedName>
</protein>
<name>A0A5J6VIA2_9VIRU</name>
<dbReference type="GO" id="GO:0005524">
    <property type="term" value="F:ATP binding"/>
    <property type="evidence" value="ECO:0007669"/>
    <property type="project" value="InterPro"/>
</dbReference>
<dbReference type="CDD" id="cd05121">
    <property type="entry name" value="ABC1_ADCK3-like"/>
    <property type="match status" value="1"/>
</dbReference>
<evidence type="ECO:0000313" key="2">
    <source>
        <dbReference type="EMBL" id="QFG73925.1"/>
    </source>
</evidence>
<accession>A0A5J6VIA2</accession>
<dbReference type="GO" id="GO:0004672">
    <property type="term" value="F:protein kinase activity"/>
    <property type="evidence" value="ECO:0007669"/>
    <property type="project" value="InterPro"/>
</dbReference>
<dbReference type="InterPro" id="IPR000719">
    <property type="entry name" value="Prot_kinase_dom"/>
</dbReference>
<dbReference type="InterPro" id="IPR011009">
    <property type="entry name" value="Kinase-like_dom_sf"/>
</dbReference>
<evidence type="ECO:0000259" key="1">
    <source>
        <dbReference type="PROSITE" id="PS50011"/>
    </source>
</evidence>
<dbReference type="EMBL" id="MN448274">
    <property type="protein sequence ID" value="QFG73925.1"/>
    <property type="molecule type" value="Genomic_DNA"/>
</dbReference>
<proteinExistence type="predicted"/>
<dbReference type="SUPFAM" id="SSF56112">
    <property type="entry name" value="Protein kinase-like (PK-like)"/>
    <property type="match status" value="1"/>
</dbReference>
<dbReference type="PROSITE" id="PS50011">
    <property type="entry name" value="PROTEIN_KINASE_DOM"/>
    <property type="match status" value="1"/>
</dbReference>
<dbReference type="Pfam" id="PF03109">
    <property type="entry name" value="ABC1"/>
    <property type="match status" value="1"/>
</dbReference>
<feature type="domain" description="Protein kinase" evidence="1">
    <location>
        <begin position="82"/>
        <end position="375"/>
    </location>
</feature>
<sequence>MIFLLLSSIKIICMHWWYKNTRTTAIAIRETCEQLGPVYIKMAQILSTKSITSDIIKDELVKLQDSVPIEDSSFCFERLPLDNTPTLIASGSIAMVYKGEINGKTYAFKLKRPNIKKRIEKNIRELSIILQVINWLPIFKTLSILDRFNHTCEIILSQVDFIKEVENTQRFYKIFKKNPHIIIPEINTEFTTNDVIVMDYIEGERVHPNKKMAKLFTSFLFSCTFMYRWVHQDLHPGNVLIQGDKLVILDFGLVSRIEHQDAINYMEFCDVIVNKNWNKGADIMMNKFASPVITSDSFKQECIALFEIAYGSQITCCMNFMYDLMILMRKYNSILRAVFVNIEISVFCGEGTLAMLATNSDFAHSRKLLLTYGGI</sequence>